<sequence>MQALLDRLEAISKILLILGTLIGGVWGIYQYFERLQEQRVAMTLDYVRRLNSEQLLASQTQLSAAWYGVRDKLRLVRETPVAFREIYVARQRQLVMSVMAGSSAASSGEGRTSLVSALDLLEGFFSELRICVDSNICDPKTARTYFGSYAKRLYCLHEPFIRYKDKTFSDGYGAALRSFSLSGSAVCTP</sequence>
<accession>A0A2A5KKV7</accession>
<dbReference type="EMBL" id="NXDM01000038">
    <property type="protein sequence ID" value="PCK77680.1"/>
    <property type="molecule type" value="Genomic_DNA"/>
</dbReference>
<dbReference type="RefSeq" id="WP_096764696.1">
    <property type="nucleotide sequence ID" value="NZ_NXDM01000038.1"/>
</dbReference>
<evidence type="ECO:0000313" key="3">
    <source>
        <dbReference type="Proteomes" id="UP000218807"/>
    </source>
</evidence>
<gene>
    <name evidence="2" type="ORF">CPT34_28715</name>
</gene>
<feature type="transmembrane region" description="Helical" evidence="1">
    <location>
        <begin position="14"/>
        <end position="32"/>
    </location>
</feature>
<dbReference type="AlphaFoldDB" id="A0A2A5KKV7"/>
<comment type="caution">
    <text evidence="2">The sequence shown here is derived from an EMBL/GenBank/DDBJ whole genome shotgun (WGS) entry which is preliminary data.</text>
</comment>
<keyword evidence="3" id="KW-1185">Reference proteome</keyword>
<evidence type="ECO:0000313" key="2">
    <source>
        <dbReference type="EMBL" id="PCK77680.1"/>
    </source>
</evidence>
<protein>
    <submittedName>
        <fullName evidence="2">Uncharacterized protein</fullName>
    </submittedName>
</protein>
<reference evidence="2 3" key="1">
    <citation type="submission" date="2017-09" db="EMBL/GenBank/DDBJ databases">
        <title>Comparative genomics of rhizobia isolated from Phaseolus vulgaris in China.</title>
        <authorList>
            <person name="Tong W."/>
        </authorList>
    </citation>
    <scope>NUCLEOTIDE SEQUENCE [LARGE SCALE GENOMIC DNA]</scope>
    <source>
        <strain evidence="2 3">L101</strain>
    </source>
</reference>
<proteinExistence type="predicted"/>
<evidence type="ECO:0000256" key="1">
    <source>
        <dbReference type="SAM" id="Phobius"/>
    </source>
</evidence>
<dbReference type="Proteomes" id="UP000218807">
    <property type="component" value="Unassembled WGS sequence"/>
</dbReference>
<keyword evidence="1" id="KW-1133">Transmembrane helix</keyword>
<organism evidence="2 3">
    <name type="scientific">Rhizobium sophoriradicis</name>
    <dbReference type="NCBI Taxonomy" id="1535245"/>
    <lineage>
        <taxon>Bacteria</taxon>
        <taxon>Pseudomonadati</taxon>
        <taxon>Pseudomonadota</taxon>
        <taxon>Alphaproteobacteria</taxon>
        <taxon>Hyphomicrobiales</taxon>
        <taxon>Rhizobiaceae</taxon>
        <taxon>Rhizobium/Agrobacterium group</taxon>
        <taxon>Rhizobium</taxon>
    </lineage>
</organism>
<name>A0A2A5KKV7_9HYPH</name>
<keyword evidence="1" id="KW-0472">Membrane</keyword>
<keyword evidence="1" id="KW-0812">Transmembrane</keyword>